<dbReference type="PANTHER" id="PTHR34127:SF3">
    <property type="entry name" value="INITIATION FACTOR 4F SUBUNIT (DUF1350)"/>
    <property type="match status" value="1"/>
</dbReference>
<proteinExistence type="predicted"/>
<dbReference type="GeneID" id="113703578"/>
<accession>A0A6P6TT38</accession>
<keyword evidence="1" id="KW-1185">Reference proteome</keyword>
<dbReference type="RefSeq" id="XP_027080781.1">
    <property type="nucleotide sequence ID" value="XM_027224980.2"/>
</dbReference>
<evidence type="ECO:0000313" key="2">
    <source>
        <dbReference type="RefSeq" id="XP_027080781.1"/>
    </source>
</evidence>
<dbReference type="PANTHER" id="PTHR34127">
    <property type="entry name" value="OS04G0405600 PROTEIN"/>
    <property type="match status" value="1"/>
</dbReference>
<name>A0A6P6TT38_COFAR</name>
<organism evidence="1 2">
    <name type="scientific">Coffea arabica</name>
    <name type="common">Arabian coffee</name>
    <dbReference type="NCBI Taxonomy" id="13443"/>
    <lineage>
        <taxon>Eukaryota</taxon>
        <taxon>Viridiplantae</taxon>
        <taxon>Streptophyta</taxon>
        <taxon>Embryophyta</taxon>
        <taxon>Tracheophyta</taxon>
        <taxon>Spermatophyta</taxon>
        <taxon>Magnoliopsida</taxon>
        <taxon>eudicotyledons</taxon>
        <taxon>Gunneridae</taxon>
        <taxon>Pentapetalae</taxon>
        <taxon>asterids</taxon>
        <taxon>lamiids</taxon>
        <taxon>Gentianales</taxon>
        <taxon>Rubiaceae</taxon>
        <taxon>Ixoroideae</taxon>
        <taxon>Gardenieae complex</taxon>
        <taxon>Bertiereae - Coffeeae clade</taxon>
        <taxon>Coffeeae</taxon>
        <taxon>Coffea</taxon>
    </lineage>
</organism>
<dbReference type="Pfam" id="PF07082">
    <property type="entry name" value="DUF1350"/>
    <property type="match status" value="1"/>
</dbReference>
<sequence length="333" mass="37037">MAAVASTTSILNNLPRINKFKESPFLNYLSRGVFPTENCARPSKMTICRIQMKMVKPNSFKNTSFVNHNGRIYNRLESCLVIPPPREKKPKAIIKFLGGAFVGAVPEVTYSNGALLQVLTGSYFCEKIPKANAIISYNNRPASEAVPYFEQLGPLVSQIFPIMEASPVYSFTRNASADAWKVLLDTAGTMIPDYDPEVAVSVNKFVDQLPAVFNQLAEGISEFRPTPSENLDCFQKSYNVQHTLLVKFNVDAIDQTDLLEETLKPRVESIGGKLQKIILNGTHITPCIQEPRWQVGDIYTPVDAVAQGLKTISLNDTRVLARTITDWFSQLEG</sequence>
<reference evidence="2" key="2">
    <citation type="submission" date="2025-08" db="UniProtKB">
        <authorList>
            <consortium name="RefSeq"/>
        </authorList>
    </citation>
    <scope>IDENTIFICATION</scope>
    <source>
        <tissue evidence="2">Leaves</tissue>
    </source>
</reference>
<dbReference type="InterPro" id="IPR010765">
    <property type="entry name" value="DUF1350"/>
</dbReference>
<dbReference type="AlphaFoldDB" id="A0A6P6TT38"/>
<evidence type="ECO:0000313" key="1">
    <source>
        <dbReference type="Proteomes" id="UP001652660"/>
    </source>
</evidence>
<dbReference type="Proteomes" id="UP001652660">
    <property type="component" value="Chromosome 8e"/>
</dbReference>
<protein>
    <submittedName>
        <fullName evidence="2">Uncharacterized protein isoform X3</fullName>
    </submittedName>
</protein>
<reference evidence="1" key="1">
    <citation type="journal article" date="2025" name="Foods">
        <title>Unveiling the Microbial Signatures of Arabica Coffee Cherries: Insights into Ripeness Specific Diversity, Functional Traits, and Implications for Quality and Safety.</title>
        <authorList>
            <consortium name="RefSeq"/>
            <person name="Tenea G.N."/>
            <person name="Cifuentes V."/>
            <person name="Reyes P."/>
            <person name="Cevallos-Vallejos M."/>
        </authorList>
    </citation>
    <scope>NUCLEOTIDE SEQUENCE [LARGE SCALE GENOMIC DNA]</scope>
</reference>
<gene>
    <name evidence="2" type="primary">LOC113703578</name>
</gene>